<organism evidence="7 8">
    <name type="scientific">Aciduricibacillus chroicocephali</name>
    <dbReference type="NCBI Taxonomy" id="3054939"/>
    <lineage>
        <taxon>Bacteria</taxon>
        <taxon>Bacillati</taxon>
        <taxon>Bacillota</taxon>
        <taxon>Bacilli</taxon>
        <taxon>Bacillales</taxon>
        <taxon>Bacillaceae</taxon>
        <taxon>Aciduricibacillus</taxon>
    </lineage>
</organism>
<dbReference type="Proteomes" id="UP001180087">
    <property type="component" value="Chromosome"/>
</dbReference>
<evidence type="ECO:0000256" key="3">
    <source>
        <dbReference type="ARBA" id="ARBA00022825"/>
    </source>
</evidence>
<feature type="region of interest" description="Disordered" evidence="4">
    <location>
        <begin position="379"/>
        <end position="461"/>
    </location>
</feature>
<accession>A0ABY9KU08</accession>
<evidence type="ECO:0000256" key="4">
    <source>
        <dbReference type="SAM" id="MobiDB-lite"/>
    </source>
</evidence>
<dbReference type="InterPro" id="IPR059113">
    <property type="entry name" value="Znf_ribbon"/>
</dbReference>
<keyword evidence="1" id="KW-0645">Protease</keyword>
<dbReference type="Pfam" id="PF13365">
    <property type="entry name" value="Trypsin_2"/>
    <property type="match status" value="1"/>
</dbReference>
<feature type="compositionally biased region" description="Polar residues" evidence="4">
    <location>
        <begin position="387"/>
        <end position="419"/>
    </location>
</feature>
<dbReference type="PRINTS" id="PR00834">
    <property type="entry name" value="PROTEASES2C"/>
</dbReference>
<proteinExistence type="predicted"/>
<evidence type="ECO:0000313" key="7">
    <source>
        <dbReference type="EMBL" id="WLV24019.1"/>
    </source>
</evidence>
<evidence type="ECO:0000256" key="1">
    <source>
        <dbReference type="ARBA" id="ARBA00022670"/>
    </source>
</evidence>
<dbReference type="EMBL" id="CP129113">
    <property type="protein sequence ID" value="WLV24019.1"/>
    <property type="molecule type" value="Genomic_DNA"/>
</dbReference>
<evidence type="ECO:0000313" key="8">
    <source>
        <dbReference type="Proteomes" id="UP001180087"/>
    </source>
</evidence>
<dbReference type="PANTHER" id="PTHR43343:SF3">
    <property type="entry name" value="PROTEASE DO-LIKE 8, CHLOROPLASTIC"/>
    <property type="match status" value="1"/>
</dbReference>
<dbReference type="InterPro" id="IPR051201">
    <property type="entry name" value="Chloro_Bact_Ser_Proteases"/>
</dbReference>
<keyword evidence="5" id="KW-0812">Transmembrane</keyword>
<sequence>MECPKCGKSVSKKDPFCPHCGNRLKHPFRAIFITTLVFIVAMSIAIAAFWFKDGVPGKTKPSAKEEPIAISKEEEHATEAIKDKTKEEPVKQETSEKNTSGSSDEYIQGADAQPEQPKIEKQTMNLEKKEDITNYIDSAKESVFTVTTPEMQGSGFLYNSNGIIVTNAHVIEGWTEATVHSSTGESFTGKVIGYSNKTDVAIVQVPELAGRQPFPIDTSSSINIGDEIVTLGSPLGKENTATMGYLTGTDRSFIIGTFTYDHLFQISAPTAPGSSGGPLISKNSRKIIAINSAQSTSNVSVGFSIPISQVSSLIDGWISSPMNEKQLLAQFYGMDGEYVFGDDWEAEDGRFEDGDVSKDKDHYDYWEYDYDQYWKENGEKAPDSEQTEPAQGNDNTSPADNSGQDNNTPDIPQNSNPDQSNEKNQSETPDSPQNNTDQNKDSSNPQTDQEQQQSPDSANAA</sequence>
<keyword evidence="2" id="KW-0378">Hydrolase</keyword>
<feature type="transmembrane region" description="Helical" evidence="5">
    <location>
        <begin position="30"/>
        <end position="51"/>
    </location>
</feature>
<dbReference type="InterPro" id="IPR009003">
    <property type="entry name" value="Peptidase_S1_PA"/>
</dbReference>
<evidence type="ECO:0000256" key="5">
    <source>
        <dbReference type="SAM" id="Phobius"/>
    </source>
</evidence>
<dbReference type="SUPFAM" id="SSF50494">
    <property type="entry name" value="Trypsin-like serine proteases"/>
    <property type="match status" value="1"/>
</dbReference>
<dbReference type="InterPro" id="IPR001940">
    <property type="entry name" value="Peptidase_S1C"/>
</dbReference>
<keyword evidence="3" id="KW-0720">Serine protease</keyword>
<dbReference type="PANTHER" id="PTHR43343">
    <property type="entry name" value="PEPTIDASE S12"/>
    <property type="match status" value="1"/>
</dbReference>
<feature type="region of interest" description="Disordered" evidence="4">
    <location>
        <begin position="57"/>
        <end position="122"/>
    </location>
</feature>
<keyword evidence="5" id="KW-0472">Membrane</keyword>
<reference evidence="7" key="1">
    <citation type="submission" date="2023-06" db="EMBL/GenBank/DDBJ databases">
        <title>A Treasure from Seagulls: Isolation and Description of Aciduricobacillus qingdaonensis gen. nov., sp. nov., a Rare Obligately Uric Acid-utilizing Member in the Family Bacillaceae.</title>
        <authorList>
            <person name="Liu W."/>
            <person name="Wang B."/>
        </authorList>
    </citation>
    <scope>NUCLEOTIDE SEQUENCE</scope>
    <source>
        <strain evidence="7">44XB</strain>
    </source>
</reference>
<evidence type="ECO:0000259" key="6">
    <source>
        <dbReference type="Pfam" id="PF13248"/>
    </source>
</evidence>
<feature type="domain" description="Putative zinc-ribbon" evidence="6">
    <location>
        <begin position="2"/>
        <end position="24"/>
    </location>
</feature>
<dbReference type="RefSeq" id="WP_348026626.1">
    <property type="nucleotide sequence ID" value="NZ_CP129113.1"/>
</dbReference>
<dbReference type="Gene3D" id="2.40.10.120">
    <property type="match status" value="1"/>
</dbReference>
<dbReference type="Pfam" id="PF13248">
    <property type="entry name" value="Zn_ribbon_3"/>
    <property type="match status" value="1"/>
</dbReference>
<keyword evidence="8" id="KW-1185">Reference proteome</keyword>
<feature type="compositionally biased region" description="Polar residues" evidence="4">
    <location>
        <begin position="426"/>
        <end position="461"/>
    </location>
</feature>
<gene>
    <name evidence="7" type="ORF">QR721_10285</name>
</gene>
<name>A0ABY9KU08_9BACI</name>
<keyword evidence="5" id="KW-1133">Transmembrane helix</keyword>
<feature type="compositionally biased region" description="Basic and acidic residues" evidence="4">
    <location>
        <begin position="62"/>
        <end position="96"/>
    </location>
</feature>
<evidence type="ECO:0000256" key="2">
    <source>
        <dbReference type="ARBA" id="ARBA00022801"/>
    </source>
</evidence>
<protein>
    <submittedName>
        <fullName evidence="7">Trypsin-like peptidase domain-containing protein</fullName>
    </submittedName>
</protein>